<dbReference type="Gene3D" id="2.40.50.100">
    <property type="match status" value="1"/>
</dbReference>
<keyword evidence="12 17" id="KW-0408">Iron</keyword>
<evidence type="ECO:0000259" key="19">
    <source>
        <dbReference type="Pfam" id="PF16639"/>
    </source>
</evidence>
<gene>
    <name evidence="17 20" type="primary">petA</name>
</gene>
<accession>A0A109QRS6</accession>
<comment type="subcellular location">
    <subcellularLocation>
        <location evidence="17">Cellular thylakoid membrane</location>
        <topology evidence="17">Single-pass membrane protein</topology>
    </subcellularLocation>
    <subcellularLocation>
        <location evidence="16">Plastid thylakoid membrane</location>
        <topology evidence="16">Single-pass membrane protein</topology>
    </subcellularLocation>
</comment>
<evidence type="ECO:0000256" key="9">
    <source>
        <dbReference type="ARBA" id="ARBA00022729"/>
    </source>
</evidence>
<dbReference type="InterPro" id="IPR024094">
    <property type="entry name" value="Cyt_f_lg_dom"/>
</dbReference>
<sequence length="315" mass="34774">MKILKKIMEILLISFMFIYISFTFSCKDSQAYPIYAQQAYANPRAANGRLACANCHLAEKPIQIESPKAILPNKVFEAAVKIPYPKEAKQILGNGQLSGLNVGAVVILPEGFKLAPSDLISKEIQEKNKGIYISPYSSNQDNILVVGPISGDLHKEINFPILSPDPATNKKVNFLKYPIYIGANRGRGQIYPTGEKSNNNIVTSSFEGEITEIQALDKGDTLITIVNSNGQELKQTIPKGLSLIVSKKDNIKLDQPLTKDPNVGGFGQTDIEIVLQDPNRVIGFIVFAFSVLFTQIVFVIKKKQFEKVQAAELKF</sequence>
<dbReference type="SUPFAM" id="SSF51246">
    <property type="entry name" value="Rudiment single hybrid motif"/>
    <property type="match status" value="1"/>
</dbReference>
<protein>
    <recommendedName>
        <fullName evidence="3 17">Cytochrome f</fullName>
    </recommendedName>
</protein>
<evidence type="ECO:0000256" key="1">
    <source>
        <dbReference type="ARBA" id="ARBA00003068"/>
    </source>
</evidence>
<dbReference type="SUPFAM" id="SSF49441">
    <property type="entry name" value="Cytochrome f, large domain"/>
    <property type="match status" value="1"/>
</dbReference>
<dbReference type="HAMAP" id="MF_00610">
    <property type="entry name" value="Cytb6_f_cytF"/>
    <property type="match status" value="1"/>
</dbReference>
<dbReference type="PRINTS" id="PR00610">
    <property type="entry name" value="CYTOCHROMEF"/>
</dbReference>
<dbReference type="SUPFAM" id="SSF103431">
    <property type="entry name" value="Cytochrome f subunit of the cytochrome b6f complex, transmembrane anchor"/>
    <property type="match status" value="1"/>
</dbReference>
<evidence type="ECO:0000256" key="5">
    <source>
        <dbReference type="ARBA" id="ARBA00022531"/>
    </source>
</evidence>
<dbReference type="AlphaFoldDB" id="A0A109QRS6"/>
<keyword evidence="6 17" id="KW-0349">Heme</keyword>
<evidence type="ECO:0000256" key="7">
    <source>
        <dbReference type="ARBA" id="ARBA00022692"/>
    </source>
</evidence>
<keyword evidence="9 17" id="KW-0732">Signal</keyword>
<proteinExistence type="inferred from homology"/>
<dbReference type="GO" id="GO:0009055">
    <property type="term" value="F:electron transfer activity"/>
    <property type="evidence" value="ECO:0007669"/>
    <property type="project" value="UniProtKB-UniRule"/>
</dbReference>
<keyword evidence="8 17" id="KW-0479">Metal-binding</keyword>
<comment type="function">
    <text evidence="1 17">Component of the cytochrome b6-f complex, which mediates electron transfer between photosystem II (PSII) and photosystem I (PSI), cyclic electron flow around PSI, and state transitions.</text>
</comment>
<feature type="binding site" description="axial binding residue" evidence="17 18">
    <location>
        <position position="32"/>
    </location>
    <ligand>
        <name>heme</name>
        <dbReference type="ChEBI" id="CHEBI:30413"/>
    </ligand>
    <ligandPart>
        <name>Fe</name>
        <dbReference type="ChEBI" id="CHEBI:18248"/>
    </ligandPart>
</feature>
<keyword evidence="14 17" id="KW-0472">Membrane</keyword>
<dbReference type="Pfam" id="PF16639">
    <property type="entry name" value="Apocytochr_F_N"/>
    <property type="match status" value="1"/>
</dbReference>
<dbReference type="PANTHER" id="PTHR33288:SF10">
    <property type="entry name" value="CYTOCHROME F"/>
    <property type="match status" value="1"/>
</dbReference>
<dbReference type="PROSITE" id="PS51010">
    <property type="entry name" value="CYTF"/>
    <property type="match status" value="1"/>
</dbReference>
<keyword evidence="20" id="KW-0934">Plastid</keyword>
<dbReference type="FunFam" id="2.60.40.830:FF:000001">
    <property type="entry name" value="Cytochrome f"/>
    <property type="match status" value="1"/>
</dbReference>
<evidence type="ECO:0000256" key="11">
    <source>
        <dbReference type="ARBA" id="ARBA00022989"/>
    </source>
</evidence>
<keyword evidence="4 17" id="KW-0813">Transport</keyword>
<feature type="transmembrane region" description="Helical" evidence="17">
    <location>
        <begin position="7"/>
        <end position="24"/>
    </location>
</feature>
<evidence type="ECO:0000256" key="2">
    <source>
        <dbReference type="ARBA" id="ARBA00008923"/>
    </source>
</evidence>
<comment type="cofactor">
    <cofactor evidence="17 18">
        <name>heme</name>
        <dbReference type="ChEBI" id="CHEBI:30413"/>
    </cofactor>
    <text evidence="17 18">Binds 1 heme group covalently.</text>
</comment>
<comment type="similarity">
    <text evidence="2 17">Belongs to the cytochrome f family.</text>
</comment>
<dbReference type="InterPro" id="IPR011054">
    <property type="entry name" value="Rudment_hybrid_motif"/>
</dbReference>
<organism evidence="20">
    <name type="scientific">Sargassum thunbergii</name>
    <dbReference type="NCBI Taxonomy" id="127542"/>
    <lineage>
        <taxon>Eukaryota</taxon>
        <taxon>Sar</taxon>
        <taxon>Stramenopiles</taxon>
        <taxon>Ochrophyta</taxon>
        <taxon>PX clade</taxon>
        <taxon>Phaeophyceae</taxon>
        <taxon>Fucales</taxon>
        <taxon>Sargassaceae</taxon>
        <taxon>Sargassum</taxon>
    </lineage>
</organism>
<feature type="domain" description="Cytochrome f large" evidence="19">
    <location>
        <begin position="32"/>
        <end position="186"/>
    </location>
</feature>
<dbReference type="GO" id="GO:0055035">
    <property type="term" value="C:plastid thylakoid membrane"/>
    <property type="evidence" value="ECO:0007669"/>
    <property type="project" value="UniProtKB-SubCell"/>
</dbReference>
<evidence type="ECO:0000256" key="3">
    <source>
        <dbReference type="ARBA" id="ARBA00013528"/>
    </source>
</evidence>
<feature type="binding site" description="covalent" evidence="17 18">
    <location>
        <position position="55"/>
    </location>
    <ligand>
        <name>heme</name>
        <dbReference type="ChEBI" id="CHEBI:30413"/>
    </ligand>
</feature>
<dbReference type="GeneID" id="26830922"/>
<name>A0A109QRS6_9PHAE</name>
<feature type="binding site" description="covalent" evidence="17 18">
    <location>
        <position position="52"/>
    </location>
    <ligand>
        <name>heme</name>
        <dbReference type="ChEBI" id="CHEBI:30413"/>
    </ligand>
</feature>
<dbReference type="GO" id="GO:0020037">
    <property type="term" value="F:heme binding"/>
    <property type="evidence" value="ECO:0007669"/>
    <property type="project" value="InterPro"/>
</dbReference>
<evidence type="ECO:0000256" key="6">
    <source>
        <dbReference type="ARBA" id="ARBA00022617"/>
    </source>
</evidence>
<evidence type="ECO:0000256" key="18">
    <source>
        <dbReference type="PIRSR" id="PIRSR602325-50"/>
    </source>
</evidence>
<comment type="subunit">
    <text evidence="15 17">The 4 large subunits of the cytochrome b6-f complex are cytochrome b6, subunit IV (17 kDa polypeptide, PetD), cytochrome f and the Rieske protein, while the 4 small subunits are PetG, PetL, PetM and PetN. The complex functions as a dimer.</text>
</comment>
<evidence type="ECO:0000256" key="14">
    <source>
        <dbReference type="ARBA" id="ARBA00023136"/>
    </source>
</evidence>
<feature type="transmembrane region" description="Helical" evidence="17">
    <location>
        <begin position="281"/>
        <end position="300"/>
    </location>
</feature>
<evidence type="ECO:0000256" key="13">
    <source>
        <dbReference type="ARBA" id="ARBA00023078"/>
    </source>
</evidence>
<dbReference type="InterPro" id="IPR024058">
    <property type="entry name" value="Cyt-f_TM"/>
</dbReference>
<evidence type="ECO:0000256" key="4">
    <source>
        <dbReference type="ARBA" id="ARBA00022448"/>
    </source>
</evidence>
<keyword evidence="7 17" id="KW-0812">Transmembrane</keyword>
<evidence type="ECO:0000256" key="10">
    <source>
        <dbReference type="ARBA" id="ARBA00022982"/>
    </source>
</evidence>
<dbReference type="InterPro" id="IPR002325">
    <property type="entry name" value="Cyt_f"/>
</dbReference>
<dbReference type="EMBL" id="KU500638">
    <property type="protein sequence ID" value="AMB49116.1"/>
    <property type="molecule type" value="Genomic_DNA"/>
</dbReference>
<evidence type="ECO:0000313" key="20">
    <source>
        <dbReference type="EMBL" id="AMB49116.1"/>
    </source>
</evidence>
<dbReference type="Gene3D" id="2.60.40.830">
    <property type="entry name" value="Cytochrome f large domain"/>
    <property type="match status" value="1"/>
</dbReference>
<geneLocation type="plastid" evidence="20"/>
<dbReference type="PANTHER" id="PTHR33288">
    <property type="match status" value="1"/>
</dbReference>
<dbReference type="Gene3D" id="1.20.5.700">
    <property type="entry name" value="Single helix bin"/>
    <property type="match status" value="1"/>
</dbReference>
<evidence type="ECO:0000256" key="12">
    <source>
        <dbReference type="ARBA" id="ARBA00023004"/>
    </source>
</evidence>
<evidence type="ECO:0000256" key="15">
    <source>
        <dbReference type="ARBA" id="ARBA00025834"/>
    </source>
</evidence>
<keyword evidence="13 17" id="KW-0793">Thylakoid</keyword>
<keyword evidence="5 17" id="KW-0602">Photosynthesis</keyword>
<evidence type="ECO:0000256" key="17">
    <source>
        <dbReference type="HAMAP-Rule" id="MF_00610"/>
    </source>
</evidence>
<evidence type="ECO:0000256" key="8">
    <source>
        <dbReference type="ARBA" id="ARBA00022723"/>
    </source>
</evidence>
<dbReference type="InterPro" id="IPR036826">
    <property type="entry name" value="Cyt_f_lg_dom_sf"/>
</dbReference>
<dbReference type="Pfam" id="PF01333">
    <property type="entry name" value="Apocytochr_F_C"/>
    <property type="match status" value="1"/>
</dbReference>
<dbReference type="GO" id="GO:0015979">
    <property type="term" value="P:photosynthesis"/>
    <property type="evidence" value="ECO:0007669"/>
    <property type="project" value="UniProtKB-UniRule"/>
</dbReference>
<dbReference type="GO" id="GO:0005506">
    <property type="term" value="F:iron ion binding"/>
    <property type="evidence" value="ECO:0007669"/>
    <property type="project" value="InterPro"/>
</dbReference>
<keyword evidence="11 17" id="KW-1133">Transmembrane helix</keyword>
<reference evidence="20" key="1">
    <citation type="submission" date="2016-01" db="EMBL/GenBank/DDBJ databases">
        <title>The complete plastid genome of Sargassum thunbergii (Fucales, Phaeophyceae).</title>
        <authorList>
            <person name="Yang J.H."/>
        </authorList>
    </citation>
    <scope>NUCLEOTIDE SEQUENCE</scope>
</reference>
<comment type="caution">
    <text evidence="17">Lacks conserved residue(s) required for the propagation of feature annotation.</text>
</comment>
<evidence type="ECO:0000256" key="16">
    <source>
        <dbReference type="ARBA" id="ARBA00046266"/>
    </source>
</evidence>
<feature type="binding site" description="axial binding residue" evidence="17 18">
    <location>
        <position position="56"/>
    </location>
    <ligand>
        <name>heme</name>
        <dbReference type="ChEBI" id="CHEBI:30413"/>
    </ligand>
    <ligandPart>
        <name>Fe</name>
        <dbReference type="ChEBI" id="CHEBI:18248"/>
    </ligandPart>
</feature>
<dbReference type="PROSITE" id="PS51257">
    <property type="entry name" value="PROKAR_LIPOPROTEIN"/>
    <property type="match status" value="1"/>
</dbReference>
<dbReference type="RefSeq" id="YP_009227366.1">
    <property type="nucleotide sequence ID" value="NC_029134.1"/>
</dbReference>
<keyword evidence="10 17" id="KW-0249">Electron transport</keyword>